<organism evidence="1 2">
    <name type="scientific">Paenibacillus whitsoniae</name>
    <dbReference type="NCBI Taxonomy" id="2496558"/>
    <lineage>
        <taxon>Bacteria</taxon>
        <taxon>Bacillati</taxon>
        <taxon>Bacillota</taxon>
        <taxon>Bacilli</taxon>
        <taxon>Bacillales</taxon>
        <taxon>Paenibacillaceae</taxon>
        <taxon>Paenibacillus</taxon>
    </lineage>
</organism>
<reference evidence="1 2" key="1">
    <citation type="submission" date="2018-12" db="EMBL/GenBank/DDBJ databases">
        <title>Bacillus ochoae sp. nov., Paenibacillus whitsoniae sp. nov., Paenibacillus spiritus sp. nov. Isolated from the Mars Exploration Rover during spacecraft assembly.</title>
        <authorList>
            <person name="Seuylemezian A."/>
            <person name="Vaishampayan P."/>
        </authorList>
    </citation>
    <scope>NUCLEOTIDE SEQUENCE [LARGE SCALE GENOMIC DNA]</scope>
    <source>
        <strain evidence="1 2">MER 54</strain>
    </source>
</reference>
<sequence>MNPHDRASLTQDPVLERAFRERCRLLQEEILHNPIPEHDKSRRRMYYAIVRLARQFETELALSHLAAVNDHPGHDAMFFRHANIDAWLRFGRQYDESLRLKVKASMQNEGLYRMESGTENHKIMNAVAGYLTAQSWPDWEHASEVKGRCSRYLDNYLSSVCRFGQGEFDSPTYSVFYLNTLATLYDFAKDSSWKTRAAHMMDWYLANTAGEWLDGLYAGAHSRDYHPTQTFDAAPAGTVAAWLYFGGRQPNLRTGEPHYSIILALSAYRAPDLVVRIAQERGTAYEHFETHDLTIMTEPAHDGHETRPLTGKSEGFKGLGYISRSGVRKYTYMTPGYALGSMVDGKQGDIVWSGQLRRWSLDWRSEQPAGVLFFNHPFPDFGNPEEPYADKWQGSSPYEQVVQYKGALIALYHIPAGEWYKYGPRKPFPSDQDPYIDGFFSGTAILKLEEDASGWIFCHGGTVLAAVRVMRPYRWVAGEEAHRRLRSEGLSNAVLVQTAAPEDYCLTDEVGGDPQRRVETELALFREAVLAAVSYEVSLPELTNPSVAFRTLSGDELGIEYDGVRTINGAPVRYDDWPLIASPYLNSELNTGILDLRHGEQNLRLNLQFGGEAWK</sequence>
<name>A0A430JB25_9BACL</name>
<evidence type="ECO:0000313" key="1">
    <source>
        <dbReference type="EMBL" id="RTE08221.1"/>
    </source>
</evidence>
<keyword evidence="2" id="KW-1185">Reference proteome</keyword>
<proteinExistence type="predicted"/>
<dbReference type="EMBL" id="RXHU01000055">
    <property type="protein sequence ID" value="RTE08221.1"/>
    <property type="molecule type" value="Genomic_DNA"/>
</dbReference>
<dbReference type="RefSeq" id="WP_126142717.1">
    <property type="nucleotide sequence ID" value="NZ_RXHU01000055.1"/>
</dbReference>
<dbReference type="AlphaFoldDB" id="A0A430JB25"/>
<evidence type="ECO:0000313" key="2">
    <source>
        <dbReference type="Proteomes" id="UP000276128"/>
    </source>
</evidence>
<protein>
    <recommendedName>
        <fullName evidence="3">Heparinase</fullName>
    </recommendedName>
</protein>
<dbReference type="Proteomes" id="UP000276128">
    <property type="component" value="Unassembled WGS sequence"/>
</dbReference>
<gene>
    <name evidence="1" type="ORF">EJQ19_18460</name>
</gene>
<evidence type="ECO:0008006" key="3">
    <source>
        <dbReference type="Google" id="ProtNLM"/>
    </source>
</evidence>
<dbReference type="OrthoDB" id="2632840at2"/>
<comment type="caution">
    <text evidence="1">The sequence shown here is derived from an EMBL/GenBank/DDBJ whole genome shotgun (WGS) entry which is preliminary data.</text>
</comment>
<accession>A0A430JB25</accession>